<name>A0AAN8S455_POLSC</name>
<gene>
    <name evidence="2" type="ORF">RUM43_006721</name>
</gene>
<feature type="region of interest" description="Disordered" evidence="1">
    <location>
        <begin position="1"/>
        <end position="37"/>
    </location>
</feature>
<comment type="caution">
    <text evidence="2">The sequence shown here is derived from an EMBL/GenBank/DDBJ whole genome shotgun (WGS) entry which is preliminary data.</text>
</comment>
<evidence type="ECO:0000313" key="2">
    <source>
        <dbReference type="EMBL" id="KAK6626410.1"/>
    </source>
</evidence>
<organism evidence="2 3">
    <name type="scientific">Polyplax serrata</name>
    <name type="common">Common mouse louse</name>
    <dbReference type="NCBI Taxonomy" id="468196"/>
    <lineage>
        <taxon>Eukaryota</taxon>
        <taxon>Metazoa</taxon>
        <taxon>Ecdysozoa</taxon>
        <taxon>Arthropoda</taxon>
        <taxon>Hexapoda</taxon>
        <taxon>Insecta</taxon>
        <taxon>Pterygota</taxon>
        <taxon>Neoptera</taxon>
        <taxon>Paraneoptera</taxon>
        <taxon>Psocodea</taxon>
        <taxon>Troctomorpha</taxon>
        <taxon>Phthiraptera</taxon>
        <taxon>Anoplura</taxon>
        <taxon>Polyplacidae</taxon>
        <taxon>Polyplax</taxon>
    </lineage>
</organism>
<dbReference type="AlphaFoldDB" id="A0AAN8S455"/>
<protein>
    <submittedName>
        <fullName evidence="2">Uncharacterized protein</fullName>
    </submittedName>
</protein>
<evidence type="ECO:0000256" key="1">
    <source>
        <dbReference type="SAM" id="MobiDB-lite"/>
    </source>
</evidence>
<accession>A0AAN8S455</accession>
<reference evidence="2 3" key="1">
    <citation type="submission" date="2023-10" db="EMBL/GenBank/DDBJ databases">
        <title>Genomes of two closely related lineages of the louse Polyplax serrata with different host specificities.</title>
        <authorList>
            <person name="Martinu J."/>
            <person name="Tarabai H."/>
            <person name="Stefka J."/>
            <person name="Hypsa V."/>
        </authorList>
    </citation>
    <scope>NUCLEOTIDE SEQUENCE [LARGE SCALE GENOMIC DNA]</scope>
    <source>
        <strain evidence="2">HR10_N</strain>
    </source>
</reference>
<dbReference type="Proteomes" id="UP001372834">
    <property type="component" value="Unassembled WGS sequence"/>
</dbReference>
<proteinExistence type="predicted"/>
<evidence type="ECO:0000313" key="3">
    <source>
        <dbReference type="Proteomes" id="UP001372834"/>
    </source>
</evidence>
<dbReference type="EMBL" id="JAWJWE010000037">
    <property type="protein sequence ID" value="KAK6626410.1"/>
    <property type="molecule type" value="Genomic_DNA"/>
</dbReference>
<sequence length="123" mass="13781">MALEKGTSAENRGSGKRRKIAPSEDGSNASEGEPCDLMSLCEGDQRLESTAEVAKKRLKVAKKQFRDRVGKLRTIMKFGMNVEERMCEVFGIVAKEMMQDFMDDIWKGQESANGDKTIEIRST</sequence>